<gene>
    <name evidence="1" type="ORF">AUP44_25565</name>
</gene>
<dbReference type="OrthoDB" id="8256264at2"/>
<protein>
    <submittedName>
        <fullName evidence="1">Uncharacterized protein</fullName>
    </submittedName>
</protein>
<comment type="caution">
    <text evidence="1">The sequence shown here is derived from an EMBL/GenBank/DDBJ whole genome shotgun (WGS) entry which is preliminary data.</text>
</comment>
<sequence length="128" mass="14538">MVSWVKKLLRESAVSLGIIRRPDLVGVLVGDHPLPDAMEAGKVYIVGGPGYQKWAVFRCPKHEDEIIQLSLMQNRRPRWSITLDFLDRPTIHPSVRQLDGAYAHFWVKSGAIDWCADTGRIPNSRAKY</sequence>
<dbReference type="Proteomes" id="UP000075787">
    <property type="component" value="Unassembled WGS sequence"/>
</dbReference>
<organism evidence="1 2">
    <name type="scientific">Tistrella mobilis</name>
    <dbReference type="NCBI Taxonomy" id="171437"/>
    <lineage>
        <taxon>Bacteria</taxon>
        <taxon>Pseudomonadati</taxon>
        <taxon>Pseudomonadota</taxon>
        <taxon>Alphaproteobacteria</taxon>
        <taxon>Geminicoccales</taxon>
        <taxon>Geminicoccaceae</taxon>
        <taxon>Tistrella</taxon>
    </lineage>
</organism>
<reference evidence="1 2" key="1">
    <citation type="submission" date="2015-12" db="EMBL/GenBank/DDBJ databases">
        <title>Genome sequence of Tistrella mobilis MCCC 1A02139.</title>
        <authorList>
            <person name="Lu L."/>
            <person name="Lai Q."/>
            <person name="Shao Z."/>
            <person name="Qian P."/>
        </authorList>
    </citation>
    <scope>NUCLEOTIDE SEQUENCE [LARGE SCALE GENOMIC DNA]</scope>
    <source>
        <strain evidence="1 2">MCCC 1A02139</strain>
    </source>
</reference>
<dbReference type="EMBL" id="LPZR01000095">
    <property type="protein sequence ID" value="KYO54147.1"/>
    <property type="molecule type" value="Genomic_DNA"/>
</dbReference>
<name>A0A161Q5H6_9PROT</name>
<dbReference type="RefSeq" id="WP_062763226.1">
    <property type="nucleotide sequence ID" value="NZ_CP121045.1"/>
</dbReference>
<evidence type="ECO:0000313" key="1">
    <source>
        <dbReference type="EMBL" id="KYO54147.1"/>
    </source>
</evidence>
<dbReference type="Pfam" id="PF20137">
    <property type="entry name" value="BubE"/>
    <property type="match status" value="1"/>
</dbReference>
<evidence type="ECO:0000313" key="2">
    <source>
        <dbReference type="Proteomes" id="UP000075787"/>
    </source>
</evidence>
<accession>A0A161Q5H6</accession>
<proteinExistence type="predicted"/>
<dbReference type="InterPro" id="IPR045384">
    <property type="entry name" value="DUF6527"/>
</dbReference>
<dbReference type="AlphaFoldDB" id="A0A161Q5H6"/>
<dbReference type="GeneID" id="97241214"/>